<evidence type="ECO:0000313" key="3">
    <source>
        <dbReference type="Proteomes" id="UP000568664"/>
    </source>
</evidence>
<proteinExistence type="predicted"/>
<organism evidence="2 3">
    <name type="scientific">Thalassotalea algicola</name>
    <dbReference type="NCBI Taxonomy" id="2716224"/>
    <lineage>
        <taxon>Bacteria</taxon>
        <taxon>Pseudomonadati</taxon>
        <taxon>Pseudomonadota</taxon>
        <taxon>Gammaproteobacteria</taxon>
        <taxon>Alteromonadales</taxon>
        <taxon>Colwelliaceae</taxon>
        <taxon>Thalassotalea</taxon>
    </lineage>
</organism>
<gene>
    <name evidence="2" type="ORF">HII17_11815</name>
</gene>
<feature type="compositionally biased region" description="Basic and acidic residues" evidence="1">
    <location>
        <begin position="254"/>
        <end position="264"/>
    </location>
</feature>
<reference evidence="2 3" key="1">
    <citation type="submission" date="2020-04" db="EMBL/GenBank/DDBJ databases">
        <title>Thalassotalea sp. M1531, isolated from the surface of marine red alga.</title>
        <authorList>
            <person name="Pang L."/>
            <person name="Lu D.-C."/>
        </authorList>
    </citation>
    <scope>NUCLEOTIDE SEQUENCE [LARGE SCALE GENOMIC DNA]</scope>
    <source>
        <strain evidence="2 3">M1531</strain>
    </source>
</reference>
<feature type="compositionally biased region" description="Polar residues" evidence="1">
    <location>
        <begin position="240"/>
        <end position="253"/>
    </location>
</feature>
<sequence length="339" mass="37915">MAQMQIFRIAIFALTAILMGCGDPVLEQIDAQIPLTEQRVQQLGEMLDSGQVRNAKFINDYADKVAEKSPQLDQLVNEFRKDATTQGPLYLALLDRINTVKSQPQMFASSQARFEELLNIYQAADPILYSDALSDPLNVLADMSGGDLPRVNSLSKAQSMAANNAQDFGVGEQLIGNPAYGQWQTGSNGMSFWAWYGMYRMLDDVLDIGYSRKRRGKVYYSNWGRSRNYSYYNDYGRTRYSSPTQLRKQTQLDTRTRKSFESRGQKFNSAYSKNRSGASGVSSQSKTAQASASKFSARSTNKSKYAKSSKTSKYASKSKSNSSFRNSSSSTSRGFRRGK</sequence>
<dbReference type="AlphaFoldDB" id="A0A7Y0Q7I7"/>
<feature type="compositionally biased region" description="Low complexity" evidence="1">
    <location>
        <begin position="282"/>
        <end position="333"/>
    </location>
</feature>
<keyword evidence="3" id="KW-1185">Reference proteome</keyword>
<protein>
    <recommendedName>
        <fullName evidence="4">CHAD domain-containing protein</fullName>
    </recommendedName>
</protein>
<dbReference type="EMBL" id="JABBXH010000003">
    <property type="protein sequence ID" value="NMP32256.1"/>
    <property type="molecule type" value="Genomic_DNA"/>
</dbReference>
<evidence type="ECO:0000256" key="1">
    <source>
        <dbReference type="SAM" id="MobiDB-lite"/>
    </source>
</evidence>
<evidence type="ECO:0008006" key="4">
    <source>
        <dbReference type="Google" id="ProtNLM"/>
    </source>
</evidence>
<accession>A0A7Y0Q7I7</accession>
<feature type="compositionally biased region" description="Polar residues" evidence="1">
    <location>
        <begin position="265"/>
        <end position="281"/>
    </location>
</feature>
<name>A0A7Y0Q7I7_9GAMM</name>
<dbReference type="Proteomes" id="UP000568664">
    <property type="component" value="Unassembled WGS sequence"/>
</dbReference>
<feature type="region of interest" description="Disordered" evidence="1">
    <location>
        <begin position="240"/>
        <end position="339"/>
    </location>
</feature>
<comment type="caution">
    <text evidence="2">The sequence shown here is derived from an EMBL/GenBank/DDBJ whole genome shotgun (WGS) entry which is preliminary data.</text>
</comment>
<evidence type="ECO:0000313" key="2">
    <source>
        <dbReference type="EMBL" id="NMP32256.1"/>
    </source>
</evidence>